<evidence type="ECO:0000259" key="3">
    <source>
        <dbReference type="SMART" id="SM00642"/>
    </source>
</evidence>
<dbReference type="GO" id="GO:0005975">
    <property type="term" value="P:carbohydrate metabolic process"/>
    <property type="evidence" value="ECO:0007669"/>
    <property type="project" value="InterPro"/>
</dbReference>
<dbReference type="EMBL" id="CP002400">
    <property type="protein sequence ID" value="ADU26847.1"/>
    <property type="molecule type" value="Genomic_DNA"/>
</dbReference>
<dbReference type="GO" id="GO:0016798">
    <property type="term" value="F:hydrolase activity, acting on glycosyl bonds"/>
    <property type="evidence" value="ECO:0007669"/>
    <property type="project" value="UniProtKB-KW"/>
</dbReference>
<dbReference type="HOGENOM" id="CLU_006462_6_5_9"/>
<accession>E6U680</accession>
<dbReference type="Pfam" id="PF00128">
    <property type="entry name" value="Alpha-amylase"/>
    <property type="match status" value="1"/>
</dbReference>
<organism evidence="4 5">
    <name type="scientific">Ethanoligenens harbinense (strain DSM 18485 / JCM 12961 / CGMCC 1.5033 / YUAN-3)</name>
    <dbReference type="NCBI Taxonomy" id="663278"/>
    <lineage>
        <taxon>Bacteria</taxon>
        <taxon>Bacillati</taxon>
        <taxon>Bacillota</taxon>
        <taxon>Clostridia</taxon>
        <taxon>Eubacteriales</taxon>
        <taxon>Oscillospiraceae</taxon>
        <taxon>Ethanoligenens</taxon>
    </lineage>
</organism>
<dbReference type="CDD" id="cd11353">
    <property type="entry name" value="AmyAc_euk_bac_CMD_like"/>
    <property type="match status" value="1"/>
</dbReference>
<keyword evidence="1" id="KW-0378">Hydrolase</keyword>
<reference evidence="4 5" key="1">
    <citation type="submission" date="2010-12" db="EMBL/GenBank/DDBJ databases">
        <title>Complete sequence of Ethanoligenens harbinense YUAN-3.</title>
        <authorList>
            <person name="Lucas S."/>
            <person name="Copeland A."/>
            <person name="Lapidus A."/>
            <person name="Cheng J.-F."/>
            <person name="Bruce D."/>
            <person name="Goodwin L."/>
            <person name="Pitluck S."/>
            <person name="Chertkov O."/>
            <person name="Misra M."/>
            <person name="Detter J.C."/>
            <person name="Han C."/>
            <person name="Tapia R."/>
            <person name="Land M."/>
            <person name="Hauser L."/>
            <person name="Jeffries C."/>
            <person name="Kyrpides N."/>
            <person name="Ivanova N."/>
            <person name="Mikhailova N."/>
            <person name="Wang A."/>
            <person name="Mouttaki H."/>
            <person name="He Z."/>
            <person name="Zhou J."/>
            <person name="Hemme C.L."/>
            <person name="Woyke T."/>
        </authorList>
    </citation>
    <scope>NUCLEOTIDE SEQUENCE [LARGE SCALE GENOMIC DNA]</scope>
    <source>
        <strain evidence="5">DSM 18485 / JCM 12961 / CGMCC 1.5033 / YUAN-3</strain>
    </source>
</reference>
<keyword evidence="5" id="KW-1185">Reference proteome</keyword>
<sequence length="431" mass="49393">MWAYNSVFYQIYPFGFCGAPKENDGITLNRIRKVTEWIPHIRKTGANAIYFCPIFSADRHGYDTRDYRTVDGRLGSNADFAAVCDSLHMAGFHVVLDGVFNHVGRGFWAFQDVLKNRERSLYKDWFVNLRFDGDNGYHDGLWYEGWEGHYELVKLNLQNPAVVQHLFDAIAGWVREFDIDGLRLDVAYSLPHDFLRSLRTFCNGLKPDFYLLGEVMHGDYRTVLNDEMLNSVTNYQAYKGLWSSFNSMNLFEINSTMENQYGLYQGKNMLNFVDNHDVTRVASILTNPEHLKLIYALLFAMPGTPCLYYGSEWGALGKKESGSDDELRPCFEEPVENDLTDFIAVCSKAYIQEKALHAGHFRKVLLTNRQYIFERECEGERILVAINADAERYVAHFNANAGCAVDLLTGKKHDFGGGSELMPYSAAYWKI</sequence>
<evidence type="ECO:0000256" key="2">
    <source>
        <dbReference type="ARBA" id="ARBA00023295"/>
    </source>
</evidence>
<dbReference type="PANTHER" id="PTHR10357:SF210">
    <property type="entry name" value="MALTODEXTRIN GLUCOSIDASE"/>
    <property type="match status" value="1"/>
</dbReference>
<proteinExistence type="predicted"/>
<dbReference type="PANTHER" id="PTHR10357">
    <property type="entry name" value="ALPHA-AMYLASE FAMILY MEMBER"/>
    <property type="match status" value="1"/>
</dbReference>
<dbReference type="Gene3D" id="2.60.40.1180">
    <property type="entry name" value="Golgi alpha-mannosidase II"/>
    <property type="match status" value="1"/>
</dbReference>
<dbReference type="InterPro" id="IPR006047">
    <property type="entry name" value="GH13_cat_dom"/>
</dbReference>
<dbReference type="Gene3D" id="3.20.20.80">
    <property type="entry name" value="Glycosidases"/>
    <property type="match status" value="1"/>
</dbReference>
<dbReference type="SUPFAM" id="SSF51445">
    <property type="entry name" value="(Trans)glycosidases"/>
    <property type="match status" value="1"/>
</dbReference>
<dbReference type="eggNOG" id="COG0366">
    <property type="taxonomic scope" value="Bacteria"/>
</dbReference>
<gene>
    <name evidence="4" type="ordered locus">Ethha_1307</name>
</gene>
<keyword evidence="2" id="KW-0326">Glycosidase</keyword>
<dbReference type="InterPro" id="IPR017853">
    <property type="entry name" value="GH"/>
</dbReference>
<feature type="domain" description="Glycosyl hydrolase family 13 catalytic" evidence="3">
    <location>
        <begin position="10"/>
        <end position="360"/>
    </location>
</feature>
<dbReference type="STRING" id="663278.Ethha_1307"/>
<dbReference type="AlphaFoldDB" id="E6U680"/>
<protein>
    <submittedName>
        <fullName evidence="4">Alpha amylase catalytic region</fullName>
    </submittedName>
</protein>
<dbReference type="KEGG" id="eha:Ethha_1307"/>
<dbReference type="SUPFAM" id="SSF51011">
    <property type="entry name" value="Glycosyl hydrolase domain"/>
    <property type="match status" value="1"/>
</dbReference>
<dbReference type="InterPro" id="IPR013780">
    <property type="entry name" value="Glyco_hydro_b"/>
</dbReference>
<evidence type="ECO:0000256" key="1">
    <source>
        <dbReference type="ARBA" id="ARBA00022801"/>
    </source>
</evidence>
<evidence type="ECO:0000313" key="5">
    <source>
        <dbReference type="Proteomes" id="UP000001551"/>
    </source>
</evidence>
<name>E6U680_ETHHY</name>
<dbReference type="Proteomes" id="UP000001551">
    <property type="component" value="Chromosome"/>
</dbReference>
<dbReference type="RefSeq" id="WP_013485202.1">
    <property type="nucleotide sequence ID" value="NC_014828.1"/>
</dbReference>
<evidence type="ECO:0000313" key="4">
    <source>
        <dbReference type="EMBL" id="ADU26847.1"/>
    </source>
</evidence>
<dbReference type="SMART" id="SM00642">
    <property type="entry name" value="Aamy"/>
    <property type="match status" value="1"/>
</dbReference>